<dbReference type="Pfam" id="PF02775">
    <property type="entry name" value="TPP_enzyme_C"/>
    <property type="match status" value="1"/>
</dbReference>
<dbReference type="Gene3D" id="3.40.50.970">
    <property type="match status" value="1"/>
</dbReference>
<proteinExistence type="inferred from homology"/>
<dbReference type="InterPro" id="IPR011766">
    <property type="entry name" value="TPP_enzyme_TPP-bd"/>
</dbReference>
<dbReference type="AlphaFoldDB" id="A0A9P5NG71"/>
<accession>A0A9P5NG71</accession>
<dbReference type="Proteomes" id="UP000724874">
    <property type="component" value="Unassembled WGS sequence"/>
</dbReference>
<keyword evidence="6" id="KW-0786">Thiamine pyrophosphate</keyword>
<keyword evidence="5" id="KW-0460">Magnesium</keyword>
<evidence type="ECO:0000256" key="7">
    <source>
        <dbReference type="ARBA" id="ARBA00023239"/>
    </source>
</evidence>
<dbReference type="InterPro" id="IPR029061">
    <property type="entry name" value="THDP-binding"/>
</dbReference>
<evidence type="ECO:0000259" key="8">
    <source>
        <dbReference type="Pfam" id="PF02775"/>
    </source>
</evidence>
<keyword evidence="4" id="KW-0210">Decarboxylase</keyword>
<dbReference type="PANTHER" id="PTHR43452">
    <property type="entry name" value="PYRUVATE DECARBOXYLASE"/>
    <property type="match status" value="1"/>
</dbReference>
<dbReference type="PANTHER" id="PTHR43452:SF30">
    <property type="entry name" value="PYRUVATE DECARBOXYLASE ISOZYME 1-RELATED"/>
    <property type="match status" value="1"/>
</dbReference>
<reference evidence="9" key="1">
    <citation type="submission" date="2020-11" db="EMBL/GenBank/DDBJ databases">
        <authorList>
            <consortium name="DOE Joint Genome Institute"/>
            <person name="Ahrendt S."/>
            <person name="Riley R."/>
            <person name="Andreopoulos W."/>
            <person name="LaButti K."/>
            <person name="Pangilinan J."/>
            <person name="Ruiz-duenas F.J."/>
            <person name="Barrasa J.M."/>
            <person name="Sanchez-Garcia M."/>
            <person name="Camarero S."/>
            <person name="Miyauchi S."/>
            <person name="Serrano A."/>
            <person name="Linde D."/>
            <person name="Babiker R."/>
            <person name="Drula E."/>
            <person name="Ayuso-Fernandez I."/>
            <person name="Pacheco R."/>
            <person name="Padilla G."/>
            <person name="Ferreira P."/>
            <person name="Barriuso J."/>
            <person name="Kellner H."/>
            <person name="Castanera R."/>
            <person name="Alfaro M."/>
            <person name="Ramirez L."/>
            <person name="Pisabarro A.G."/>
            <person name="Kuo A."/>
            <person name="Tritt A."/>
            <person name="Lipzen A."/>
            <person name="He G."/>
            <person name="Yan M."/>
            <person name="Ng V."/>
            <person name="Cullen D."/>
            <person name="Martin F."/>
            <person name="Rosso M.-N."/>
            <person name="Henrissat B."/>
            <person name="Hibbett D."/>
            <person name="Martinez A.T."/>
            <person name="Grigoriev I.V."/>
        </authorList>
    </citation>
    <scope>NUCLEOTIDE SEQUENCE</scope>
    <source>
        <strain evidence="9">AH 44721</strain>
    </source>
</reference>
<feature type="non-terminal residue" evidence="9">
    <location>
        <position position="1"/>
    </location>
</feature>
<dbReference type="GO" id="GO:0005829">
    <property type="term" value="C:cytosol"/>
    <property type="evidence" value="ECO:0007669"/>
    <property type="project" value="TreeGrafter"/>
</dbReference>
<evidence type="ECO:0000256" key="6">
    <source>
        <dbReference type="ARBA" id="ARBA00023052"/>
    </source>
</evidence>
<sequence>MNPPMLFVGDGSLRQLTVQEISTVIRQALKPIIFVTNNQGYTVERCIHGKRQSYSDIADWDWQGLLNTQRSEKIRHSQLSFRG</sequence>
<protein>
    <recommendedName>
        <fullName evidence="8">Thiamine pyrophosphate enzyme TPP-binding domain-containing protein</fullName>
    </recommendedName>
</protein>
<organism evidence="9 10">
    <name type="scientific">Gymnopilus junonius</name>
    <name type="common">Spectacular rustgill mushroom</name>
    <name type="synonym">Gymnopilus spectabilis subsp. junonius</name>
    <dbReference type="NCBI Taxonomy" id="109634"/>
    <lineage>
        <taxon>Eukaryota</taxon>
        <taxon>Fungi</taxon>
        <taxon>Dikarya</taxon>
        <taxon>Basidiomycota</taxon>
        <taxon>Agaricomycotina</taxon>
        <taxon>Agaricomycetes</taxon>
        <taxon>Agaricomycetidae</taxon>
        <taxon>Agaricales</taxon>
        <taxon>Agaricineae</taxon>
        <taxon>Hymenogastraceae</taxon>
        <taxon>Gymnopilus</taxon>
    </lineage>
</organism>
<dbReference type="GO" id="GO:0004737">
    <property type="term" value="F:pyruvate decarboxylase activity"/>
    <property type="evidence" value="ECO:0007669"/>
    <property type="project" value="TreeGrafter"/>
</dbReference>
<dbReference type="GO" id="GO:0046872">
    <property type="term" value="F:metal ion binding"/>
    <property type="evidence" value="ECO:0007669"/>
    <property type="project" value="UniProtKB-KW"/>
</dbReference>
<feature type="domain" description="Thiamine pyrophosphate enzyme TPP-binding" evidence="8">
    <location>
        <begin position="5"/>
        <end position="45"/>
    </location>
</feature>
<dbReference type="GO" id="GO:0030976">
    <property type="term" value="F:thiamine pyrophosphate binding"/>
    <property type="evidence" value="ECO:0007669"/>
    <property type="project" value="InterPro"/>
</dbReference>
<keyword evidence="10" id="KW-1185">Reference proteome</keyword>
<evidence type="ECO:0000256" key="4">
    <source>
        <dbReference type="ARBA" id="ARBA00022793"/>
    </source>
</evidence>
<dbReference type="GO" id="GO:0000949">
    <property type="term" value="P:aromatic amino acid family catabolic process to alcohol via Ehrlich pathway"/>
    <property type="evidence" value="ECO:0007669"/>
    <property type="project" value="TreeGrafter"/>
</dbReference>
<comment type="caution">
    <text evidence="9">The sequence shown here is derived from an EMBL/GenBank/DDBJ whole genome shotgun (WGS) entry which is preliminary data.</text>
</comment>
<name>A0A9P5NG71_GYMJU</name>
<evidence type="ECO:0000313" key="9">
    <source>
        <dbReference type="EMBL" id="KAF8889156.1"/>
    </source>
</evidence>
<gene>
    <name evidence="9" type="ORF">CPB84DRAFT_1785741</name>
</gene>
<keyword evidence="7" id="KW-0456">Lyase</keyword>
<evidence type="ECO:0000256" key="5">
    <source>
        <dbReference type="ARBA" id="ARBA00022842"/>
    </source>
</evidence>
<dbReference type="SUPFAM" id="SSF52518">
    <property type="entry name" value="Thiamin diphosphate-binding fold (THDP-binding)"/>
    <property type="match status" value="1"/>
</dbReference>
<dbReference type="EMBL" id="JADNYJ010000081">
    <property type="protein sequence ID" value="KAF8889156.1"/>
    <property type="molecule type" value="Genomic_DNA"/>
</dbReference>
<evidence type="ECO:0000256" key="1">
    <source>
        <dbReference type="ARBA" id="ARBA00001964"/>
    </source>
</evidence>
<evidence type="ECO:0000256" key="3">
    <source>
        <dbReference type="ARBA" id="ARBA00022723"/>
    </source>
</evidence>
<dbReference type="InterPro" id="IPR012110">
    <property type="entry name" value="PDC/IPDC-like"/>
</dbReference>
<keyword evidence="3" id="KW-0479">Metal-binding</keyword>
<evidence type="ECO:0000256" key="2">
    <source>
        <dbReference type="ARBA" id="ARBA00007812"/>
    </source>
</evidence>
<comment type="similarity">
    <text evidence="2">Belongs to the TPP enzyme family.</text>
</comment>
<evidence type="ECO:0000313" key="10">
    <source>
        <dbReference type="Proteomes" id="UP000724874"/>
    </source>
</evidence>
<dbReference type="OrthoDB" id="3970464at2759"/>
<dbReference type="GO" id="GO:0005634">
    <property type="term" value="C:nucleus"/>
    <property type="evidence" value="ECO:0007669"/>
    <property type="project" value="TreeGrafter"/>
</dbReference>
<comment type="cofactor">
    <cofactor evidence="1">
        <name>thiamine diphosphate</name>
        <dbReference type="ChEBI" id="CHEBI:58937"/>
    </cofactor>
</comment>